<proteinExistence type="predicted"/>
<evidence type="ECO:0000256" key="1">
    <source>
        <dbReference type="SAM" id="MobiDB-lite"/>
    </source>
</evidence>
<keyword evidence="3" id="KW-1185">Reference proteome</keyword>
<comment type="caution">
    <text evidence="2">The sequence shown here is derived from an EMBL/GenBank/DDBJ whole genome shotgun (WGS) entry which is preliminary data.</text>
</comment>
<dbReference type="Proteomes" id="UP000693946">
    <property type="component" value="Linkage Group LG6"/>
</dbReference>
<evidence type="ECO:0000313" key="3">
    <source>
        <dbReference type="Proteomes" id="UP000693946"/>
    </source>
</evidence>
<protein>
    <submittedName>
        <fullName evidence="2">Uncharacterized protein</fullName>
    </submittedName>
</protein>
<reference evidence="2 3" key="1">
    <citation type="journal article" date="2021" name="Sci. Rep.">
        <title>Chromosome anchoring in Senegalese sole (Solea senegalensis) reveals sex-associated markers and genome rearrangements in flatfish.</title>
        <authorList>
            <person name="Guerrero-Cozar I."/>
            <person name="Gomez-Garrido J."/>
            <person name="Berbel C."/>
            <person name="Martinez-Blanch J.F."/>
            <person name="Alioto T."/>
            <person name="Claros M.G."/>
            <person name="Gagnaire P.A."/>
            <person name="Manchado M."/>
        </authorList>
    </citation>
    <scope>NUCLEOTIDE SEQUENCE [LARGE SCALE GENOMIC DNA]</scope>
    <source>
        <strain evidence="2">Sse05_10M</strain>
    </source>
</reference>
<name>A0AAV6Q7C9_SOLSE</name>
<gene>
    <name evidence="2" type="ORF">JOB18_011180</name>
</gene>
<sequence>MKCTQSPERPGSPDEDVLEVLVYKQRAEGSWGMWRNGREEHRLRSSAQPRLRGSCRDRGFDLAVVERASARTKTNCPNDSFKLTADAFDSNQTDAITAGPSTAAVTEKSVRDLDALDNHSSNLSQDAAAASAPRWDEIEPETTPDVGRLETDTGTEVLG</sequence>
<evidence type="ECO:0000313" key="2">
    <source>
        <dbReference type="EMBL" id="KAG7485486.1"/>
    </source>
</evidence>
<accession>A0AAV6Q7C9</accession>
<dbReference type="EMBL" id="JAGKHQ010000018">
    <property type="protein sequence ID" value="KAG7485486.1"/>
    <property type="molecule type" value="Genomic_DNA"/>
</dbReference>
<organism evidence="2 3">
    <name type="scientific">Solea senegalensis</name>
    <name type="common">Senegalese sole</name>
    <dbReference type="NCBI Taxonomy" id="28829"/>
    <lineage>
        <taxon>Eukaryota</taxon>
        <taxon>Metazoa</taxon>
        <taxon>Chordata</taxon>
        <taxon>Craniata</taxon>
        <taxon>Vertebrata</taxon>
        <taxon>Euteleostomi</taxon>
        <taxon>Actinopterygii</taxon>
        <taxon>Neopterygii</taxon>
        <taxon>Teleostei</taxon>
        <taxon>Neoteleostei</taxon>
        <taxon>Acanthomorphata</taxon>
        <taxon>Carangaria</taxon>
        <taxon>Pleuronectiformes</taxon>
        <taxon>Pleuronectoidei</taxon>
        <taxon>Soleidae</taxon>
        <taxon>Solea</taxon>
    </lineage>
</organism>
<dbReference type="AlphaFoldDB" id="A0AAV6Q7C9"/>
<feature type="region of interest" description="Disordered" evidence="1">
    <location>
        <begin position="116"/>
        <end position="159"/>
    </location>
</feature>